<sequence>MECDKLNEEIEESGTWLAWPLTHLDHSSVSRGQRFKLLCHQHPLPMCGQISEDRPPTAAETSAWTDVALEGHSVSDILSRLSFGSKHSCFVVTNPGTSTAG</sequence>
<name>A0AAN8AX00_ELEMC</name>
<evidence type="ECO:0000313" key="1">
    <source>
        <dbReference type="EMBL" id="KAK5871422.1"/>
    </source>
</evidence>
<comment type="caution">
    <text evidence="1">The sequence shown here is derived from an EMBL/GenBank/DDBJ whole genome shotgun (WGS) entry which is preliminary data.</text>
</comment>
<accession>A0AAN8AX00</accession>
<proteinExistence type="predicted"/>
<protein>
    <submittedName>
        <fullName evidence="1">Uncharacterized protein</fullName>
    </submittedName>
</protein>
<reference evidence="1 2" key="1">
    <citation type="journal article" date="2023" name="Genes (Basel)">
        <title>Chromosome-Level Genome Assembly and Circadian Gene Repertoire of the Patagonia Blennie Eleginops maclovinus-The Closest Ancestral Proxy of Antarctic Cryonotothenioids.</title>
        <authorList>
            <person name="Cheng C.C."/>
            <person name="Rivera-Colon A.G."/>
            <person name="Minhas B.F."/>
            <person name="Wilson L."/>
            <person name="Rayamajhi N."/>
            <person name="Vargas-Chacoff L."/>
            <person name="Catchen J.M."/>
        </authorList>
    </citation>
    <scope>NUCLEOTIDE SEQUENCE [LARGE SCALE GENOMIC DNA]</scope>
    <source>
        <strain evidence="1">JMC-PN-2008</strain>
    </source>
</reference>
<evidence type="ECO:0000313" key="2">
    <source>
        <dbReference type="Proteomes" id="UP001346869"/>
    </source>
</evidence>
<dbReference type="EMBL" id="JAUZQC010000005">
    <property type="protein sequence ID" value="KAK5871422.1"/>
    <property type="molecule type" value="Genomic_DNA"/>
</dbReference>
<gene>
    <name evidence="1" type="ORF">PBY51_004306</name>
</gene>
<dbReference type="AlphaFoldDB" id="A0AAN8AX00"/>
<organism evidence="1 2">
    <name type="scientific">Eleginops maclovinus</name>
    <name type="common">Patagonian blennie</name>
    <name type="synonym">Eleginus maclovinus</name>
    <dbReference type="NCBI Taxonomy" id="56733"/>
    <lineage>
        <taxon>Eukaryota</taxon>
        <taxon>Metazoa</taxon>
        <taxon>Chordata</taxon>
        <taxon>Craniata</taxon>
        <taxon>Vertebrata</taxon>
        <taxon>Euteleostomi</taxon>
        <taxon>Actinopterygii</taxon>
        <taxon>Neopterygii</taxon>
        <taxon>Teleostei</taxon>
        <taxon>Neoteleostei</taxon>
        <taxon>Acanthomorphata</taxon>
        <taxon>Eupercaria</taxon>
        <taxon>Perciformes</taxon>
        <taxon>Notothenioidei</taxon>
        <taxon>Eleginopidae</taxon>
        <taxon>Eleginops</taxon>
    </lineage>
</organism>
<dbReference type="Proteomes" id="UP001346869">
    <property type="component" value="Unassembled WGS sequence"/>
</dbReference>
<keyword evidence="2" id="KW-1185">Reference proteome</keyword>
<reference evidence="1 2" key="2">
    <citation type="journal article" date="2023" name="Mol. Biol. Evol.">
        <title>Genomics of Secondarily Temperate Adaptation in the Only Non-Antarctic Icefish.</title>
        <authorList>
            <person name="Rivera-Colon A.G."/>
            <person name="Rayamajhi N."/>
            <person name="Minhas B.F."/>
            <person name="Madrigal G."/>
            <person name="Bilyk K.T."/>
            <person name="Yoon V."/>
            <person name="Hune M."/>
            <person name="Gregory S."/>
            <person name="Cheng C.H.C."/>
            <person name="Catchen J.M."/>
        </authorList>
    </citation>
    <scope>NUCLEOTIDE SEQUENCE [LARGE SCALE GENOMIC DNA]</scope>
    <source>
        <strain evidence="1">JMC-PN-2008</strain>
    </source>
</reference>